<feature type="compositionally biased region" description="Polar residues" evidence="1">
    <location>
        <begin position="451"/>
        <end position="468"/>
    </location>
</feature>
<feature type="region of interest" description="Disordered" evidence="1">
    <location>
        <begin position="77"/>
        <end position="99"/>
    </location>
</feature>
<evidence type="ECO:0000256" key="1">
    <source>
        <dbReference type="SAM" id="MobiDB-lite"/>
    </source>
</evidence>
<proteinExistence type="predicted"/>
<feature type="region of interest" description="Disordered" evidence="1">
    <location>
        <begin position="1822"/>
        <end position="1845"/>
    </location>
</feature>
<feature type="region of interest" description="Disordered" evidence="1">
    <location>
        <begin position="844"/>
        <end position="877"/>
    </location>
</feature>
<feature type="compositionally biased region" description="Basic and acidic residues" evidence="1">
    <location>
        <begin position="77"/>
        <end position="96"/>
    </location>
</feature>
<feature type="compositionally biased region" description="Basic residues" evidence="1">
    <location>
        <begin position="586"/>
        <end position="596"/>
    </location>
</feature>
<feature type="compositionally biased region" description="Low complexity" evidence="1">
    <location>
        <begin position="1257"/>
        <end position="1268"/>
    </location>
</feature>
<feature type="compositionally biased region" description="Polar residues" evidence="1">
    <location>
        <begin position="1206"/>
        <end position="1216"/>
    </location>
</feature>
<accession>A0A915A649</accession>
<feature type="compositionally biased region" description="Basic and acidic residues" evidence="1">
    <location>
        <begin position="1055"/>
        <end position="1071"/>
    </location>
</feature>
<feature type="region of interest" description="Disordered" evidence="1">
    <location>
        <begin position="417"/>
        <end position="528"/>
    </location>
</feature>
<feature type="compositionally biased region" description="Polar residues" evidence="1">
    <location>
        <begin position="1302"/>
        <end position="1313"/>
    </location>
</feature>
<feature type="region of interest" description="Disordered" evidence="1">
    <location>
        <begin position="1051"/>
        <end position="1091"/>
    </location>
</feature>
<feature type="compositionally biased region" description="Polar residues" evidence="1">
    <location>
        <begin position="366"/>
        <end position="385"/>
    </location>
</feature>
<feature type="region of interest" description="Disordered" evidence="1">
    <location>
        <begin position="1251"/>
        <end position="1277"/>
    </location>
</feature>
<feature type="region of interest" description="Disordered" evidence="1">
    <location>
        <begin position="547"/>
        <end position="602"/>
    </location>
</feature>
<feature type="compositionally biased region" description="Basic and acidic residues" evidence="1">
    <location>
        <begin position="1612"/>
        <end position="1623"/>
    </location>
</feature>
<feature type="compositionally biased region" description="Basic and acidic residues" evidence="1">
    <location>
        <begin position="1828"/>
        <end position="1844"/>
    </location>
</feature>
<name>A0A915A649_PARUN</name>
<feature type="compositionally biased region" description="Polar residues" evidence="1">
    <location>
        <begin position="1879"/>
        <end position="1888"/>
    </location>
</feature>
<feature type="region of interest" description="Disordered" evidence="1">
    <location>
        <begin position="1561"/>
        <end position="1625"/>
    </location>
</feature>
<reference evidence="3" key="1">
    <citation type="submission" date="2022-11" db="UniProtKB">
        <authorList>
            <consortium name="WormBaseParasite"/>
        </authorList>
    </citation>
    <scope>IDENTIFICATION</scope>
</reference>
<feature type="region of interest" description="Disordered" evidence="1">
    <location>
        <begin position="764"/>
        <end position="786"/>
    </location>
</feature>
<dbReference type="Proteomes" id="UP000887569">
    <property type="component" value="Unplaced"/>
</dbReference>
<feature type="compositionally biased region" description="Low complexity" evidence="1">
    <location>
        <begin position="1369"/>
        <end position="1380"/>
    </location>
</feature>
<feature type="region of interest" description="Disordered" evidence="1">
    <location>
        <begin position="1206"/>
        <end position="1225"/>
    </location>
</feature>
<organism evidence="2 3">
    <name type="scientific">Parascaris univalens</name>
    <name type="common">Nematode worm</name>
    <dbReference type="NCBI Taxonomy" id="6257"/>
    <lineage>
        <taxon>Eukaryota</taxon>
        <taxon>Metazoa</taxon>
        <taxon>Ecdysozoa</taxon>
        <taxon>Nematoda</taxon>
        <taxon>Chromadorea</taxon>
        <taxon>Rhabditida</taxon>
        <taxon>Spirurina</taxon>
        <taxon>Ascaridomorpha</taxon>
        <taxon>Ascaridoidea</taxon>
        <taxon>Ascarididae</taxon>
        <taxon>Parascaris</taxon>
    </lineage>
</organism>
<feature type="region of interest" description="Disordered" evidence="1">
    <location>
        <begin position="1870"/>
        <end position="1892"/>
    </location>
</feature>
<feature type="compositionally biased region" description="Polar residues" evidence="1">
    <location>
        <begin position="426"/>
        <end position="438"/>
    </location>
</feature>
<evidence type="ECO:0000313" key="3">
    <source>
        <dbReference type="WBParaSite" id="PgR002_g019_t09"/>
    </source>
</evidence>
<keyword evidence="2" id="KW-1185">Reference proteome</keyword>
<feature type="region of interest" description="Disordered" evidence="1">
    <location>
        <begin position="324"/>
        <end position="394"/>
    </location>
</feature>
<feature type="region of interest" description="Disordered" evidence="1">
    <location>
        <begin position="111"/>
        <end position="135"/>
    </location>
</feature>
<feature type="compositionally biased region" description="Low complexity" evidence="1">
    <location>
        <begin position="498"/>
        <end position="512"/>
    </location>
</feature>
<dbReference type="WBParaSite" id="PgR002_g019_t09">
    <property type="protein sequence ID" value="PgR002_g019_t09"/>
    <property type="gene ID" value="PgR002_g019"/>
</dbReference>
<feature type="region of interest" description="Disordered" evidence="1">
    <location>
        <begin position="1299"/>
        <end position="1380"/>
    </location>
</feature>
<feature type="compositionally biased region" description="Polar residues" evidence="1">
    <location>
        <begin position="513"/>
        <end position="528"/>
    </location>
</feature>
<feature type="compositionally biased region" description="Basic and acidic residues" evidence="1">
    <location>
        <begin position="469"/>
        <end position="486"/>
    </location>
</feature>
<protein>
    <submittedName>
        <fullName evidence="3">Uncharacterized protein</fullName>
    </submittedName>
</protein>
<feature type="compositionally biased region" description="Basic and acidic residues" evidence="1">
    <location>
        <begin position="850"/>
        <end position="877"/>
    </location>
</feature>
<sequence length="2226" mass="246811">MLFRLFDDAMSMNCVEYLQQIVDSLKWDVDWNKMASSTSKQWNSTTKVADRCRQAVRNSREIRDELDAFGRKLRALREHSNNTERERTSTASERQRSLRTGAVVSRVPKVDDAESGHLPDGSRLAPNFIGDMNGNNELKRRRTRSFSSEKKATRTPVPKSVLYPALLEYIRSKVPKATGATKSAPLAFKGNNEAKQQFTISQRTKRAQSNVEETRRKIILGEVNSEAAMGGSIEKPLRRSRSHLGFRTKLPEPLSRWAMIEQGVARKVSQIRASPKYKPCTEGDIKRQISRNLTYAKSPIKSSSPWKSFSVDRALLRFQQLLGSDAPQDSRDDPLSVRRRHSVSTGDANDHTMQIGRNVLQAKLAPNSSEPSTSASNRNEPSSLDTEGIDADYPVGANQLLPTLNVGVQTTADENRLEEGAGGSDSNGALSDTSTSDINVGKRMKDEPTASLMTSGKGNRKAQSSGSKRTGDLRRLKDAHETDQHSVRRKLRLGPAVSAESSTPSRPTSTQSDVLQNSNSDLQQGSNSDAAHASDLVANYVEGSDTTSKFHKEAKVRPRSPKQNHVYRNSDLGTGRHTSHQDARRYSKRHAGRCGKHIKDPQGYDESRKFLLPAASDGHFSPAVPLSKSSSLHLTLSQESRKSWSLLSRADTLDSDVQRSLNTLDELTANIERASKFFDASFSGRASISACEQVAVDAIAKSESLKCHAITPTVDAVITPSGMNITRGKALGGRLNAHLAYNERIDQMGEQLRDARNIFKMSHEVSTPPEASRSEGASSSHQNEEDGCGMIVLPQEADGSAYHWRRMRENDDDIVSPHSSSIADTDPRKRKMLSPMKAVNADLRNIPAEGDEKTKNWRNSEGKENEPKRETTREPFSYDRRSTSVLQKHVEKPVGAADEADGCDLSISPSVEDRTSFDELREELSSGTIAALRQYYCDLCVFYYMREKELMGANKFVELEKLVKERKLKESACLDLKRTYENSSGWDISYDEYFKYHTHETARLHMLSLKLRDRLRCSGRVSEESAKQLEETKRRTEKVLRLTATGVIKPPPSVCERKEVEQRRLRRERLSRTRGGNLSKGESSLADGDLSSTSDVSISFTNRGPVRLLGKVAHTEVHLCGSFERGEDRVNMLRNELKQKREEALVLRECFDRRIRDEGNDRSIRDLSVRAENSVLEQIKAHESYIQETANHIAYLEELEVEQRSISTATKSTHQSGRAFHTENDAVSPRANEVVVISHLLPATCNVVTVGEHKSSPSHNGSSSSRTSTLVPDSPPALHELDLQNQEVSLRFPISRFISPQKGANQPSSTSLDSEQRSDHAPFSVGGTPTTKRADGSMEVSAGKDCTPKRAIFSESPDASSHLKRAGEVKGSSEGSSVKKAFMTTQEVEESDEDGYQDTFEELPLLEPANSSREGHDTVGMDRISPHVLFLERSSETVVEVADHGRVNEEKVDQMEDAMDLSDLNREGGFQESDHLNPPNETTATEVTDIDVKKLTQPSSAQNGTKLTSLDRTVNSDAANVMEEKDLAGDILRISSELDSVIDSLPNDDLECLDELEVAGEQEEVSARKPSVPKLDLNGIDGSDQCEAPTYVQDVVSERKASDEDSSVDESDGGKKSSERTVVESEETQAVVMSFLKHNPDVDSLAFCGTTTGPPDSIVPEEKVSEEISKDLIGVCTVDDSADVHHGETLLKETKVAVAATGLPAELDDSQSTADDVDSECFFTDVAPSPEVPAINHEADFEEFEQSDRDKAALLGEIALEANDHQVDGDVTERGNCAVTDQNVNSLADFGVWTNTEDKLVNLARSPELVTDVLNDSAMIFTRPPSFGKERTQSEESASHSAIREKRKRFSLSLSPLSSPRSPLISRFATTMPHHSRTPRTPASTSQSPRKEVRIASSLGKFLMDESLNDSLSTMLSIMAERRTSLDGANASLVEGISANTELDASQTEKKATGRNSWLEHSWMNDATYDLNSITEPKNLFNVTPLDLSGVNVDEEKESDLAVADPNFPVNRALVLSDLTCDTPLPKSYMRRISDTVDDIQERFYCDDPDEVRAVIGEYAERIWSMFTAGEDLQIEVDAVEVGEHPARIAHRQMIADACCAVAGKTFERDVRNVWMSHGVPLPPKDIFQLKAILRNEVFTVLYPDSEKAIRKSRWETISRDSDLKLSSGKYALSKLVMDQLYRDQDRWRNFEPIEETIKEEMVADLFREQVAESFTAVNVSSKSVL</sequence>
<evidence type="ECO:0000313" key="2">
    <source>
        <dbReference type="Proteomes" id="UP000887569"/>
    </source>
</evidence>